<gene>
    <name evidence="2" type="ORF">CmeUKMEL1_00520</name>
</gene>
<feature type="compositionally biased region" description="Basic residues" evidence="1">
    <location>
        <begin position="150"/>
        <end position="159"/>
    </location>
</feature>
<dbReference type="EMBL" id="JIBK01000002">
    <property type="protein sequence ID" value="POM82063.1"/>
    <property type="molecule type" value="Genomic_DNA"/>
</dbReference>
<feature type="region of interest" description="Disordered" evidence="1">
    <location>
        <begin position="146"/>
        <end position="165"/>
    </location>
</feature>
<evidence type="ECO:0000256" key="1">
    <source>
        <dbReference type="SAM" id="MobiDB-lite"/>
    </source>
</evidence>
<evidence type="ECO:0000313" key="3">
    <source>
        <dbReference type="Proteomes" id="UP000236928"/>
    </source>
</evidence>
<name>A0A2P4YW79_9CRYT</name>
<evidence type="ECO:0000313" key="2">
    <source>
        <dbReference type="EMBL" id="POM82063.1"/>
    </source>
</evidence>
<organism evidence="2 3">
    <name type="scientific">Cryptosporidium meleagridis</name>
    <dbReference type="NCBI Taxonomy" id="93969"/>
    <lineage>
        <taxon>Eukaryota</taxon>
        <taxon>Sar</taxon>
        <taxon>Alveolata</taxon>
        <taxon>Apicomplexa</taxon>
        <taxon>Conoidasida</taxon>
        <taxon>Coccidia</taxon>
        <taxon>Eucoccidiorida</taxon>
        <taxon>Eimeriorina</taxon>
        <taxon>Cryptosporidiidae</taxon>
        <taxon>Cryptosporidium</taxon>
    </lineage>
</organism>
<reference evidence="2 3" key="1">
    <citation type="submission" date="2014-04" db="EMBL/GenBank/DDBJ databases">
        <title>Comparative Genomics of Cryptosporidium Species.</title>
        <authorList>
            <person name="Silva J.C."/>
            <person name="Su Q."/>
            <person name="Chalmers R."/>
            <person name="Chibucos M.C."/>
            <person name="Elwin K."/>
            <person name="Godinez A."/>
            <person name="Guo F."/>
            <person name="Huynh K."/>
            <person name="Orvis J."/>
            <person name="Ott S."/>
            <person name="Sadzewicz L."/>
            <person name="Sengamalay N."/>
            <person name="Shetty A."/>
            <person name="Sun M."/>
            <person name="Tallon L."/>
            <person name="Xiao L."/>
            <person name="Zhang H."/>
            <person name="Fraser C.M."/>
            <person name="Zhu G."/>
            <person name="Kissinger J."/>
            <person name="Widmer G."/>
        </authorList>
    </citation>
    <scope>NUCLEOTIDE SEQUENCE [LARGE SCALE GENOMIC DNA]</scope>
    <source>
        <strain evidence="2 3">UKMEL1</strain>
    </source>
</reference>
<keyword evidence="3" id="KW-1185">Reference proteome</keyword>
<proteinExistence type="predicted"/>
<comment type="caution">
    <text evidence="2">The sequence shown here is derived from an EMBL/GenBank/DDBJ whole genome shotgun (WGS) entry which is preliminary data.</text>
</comment>
<accession>A0A2P4YW79</accession>
<protein>
    <submittedName>
        <fullName evidence="2">Uncharacterized protein</fullName>
    </submittedName>
</protein>
<dbReference type="VEuPathDB" id="CryptoDB:CmeUKMEL1_00520"/>
<dbReference type="AlphaFoldDB" id="A0A2P4YW79"/>
<dbReference type="Proteomes" id="UP000236928">
    <property type="component" value="Unassembled WGS sequence"/>
</dbReference>
<dbReference type="OrthoDB" id="343667at2759"/>
<sequence>MSSKIIGIGRISMMKREVRWADIEEDDHVFLNEDNLPNETSVEQQLEQLDELENDHFLEIESSNIFLPLIKGKCSRAARRQQKLNVLDDDIDEILEEFGLGDSLRKVEEVEEIVNNGDNNSIGYKSHKNKVSKEFIAESTARALGEIKSRNKKEKKKRPANNYYY</sequence>